<dbReference type="EMBL" id="BT036671">
    <property type="protein sequence ID" value="ACF81676.1"/>
    <property type="molecule type" value="mRNA"/>
</dbReference>
<evidence type="ECO:0000313" key="1">
    <source>
        <dbReference type="EMBL" id="ACF81676.1"/>
    </source>
</evidence>
<protein>
    <submittedName>
        <fullName evidence="1">Uncharacterized protein</fullName>
    </submittedName>
</protein>
<dbReference type="AlphaFoldDB" id="B4FHT3"/>
<organism evidence="1">
    <name type="scientific">Zea mays</name>
    <name type="common">Maize</name>
    <dbReference type="NCBI Taxonomy" id="4577"/>
    <lineage>
        <taxon>Eukaryota</taxon>
        <taxon>Viridiplantae</taxon>
        <taxon>Streptophyta</taxon>
        <taxon>Embryophyta</taxon>
        <taxon>Tracheophyta</taxon>
        <taxon>Spermatophyta</taxon>
        <taxon>Magnoliopsida</taxon>
        <taxon>Liliopsida</taxon>
        <taxon>Poales</taxon>
        <taxon>Poaceae</taxon>
        <taxon>PACMAD clade</taxon>
        <taxon>Panicoideae</taxon>
        <taxon>Andropogonodae</taxon>
        <taxon>Andropogoneae</taxon>
        <taxon>Tripsacinae</taxon>
        <taxon>Zea</taxon>
    </lineage>
</organism>
<proteinExistence type="evidence at transcript level"/>
<accession>B4FHT3</accession>
<name>B4FHT3_MAIZE</name>
<reference evidence="1" key="1">
    <citation type="journal article" date="2009" name="PLoS Genet.">
        <title>Sequencing, mapping, and analysis of 27,455 maize full-length cDNAs.</title>
        <authorList>
            <person name="Soderlund C."/>
            <person name="Descour A."/>
            <person name="Kudrna D."/>
            <person name="Bomhoff M."/>
            <person name="Boyd L."/>
            <person name="Currie J."/>
            <person name="Angelova A."/>
            <person name="Collura K."/>
            <person name="Wissotski M."/>
            <person name="Ashley E."/>
            <person name="Morrow D."/>
            <person name="Fernandes J."/>
            <person name="Walbot V."/>
            <person name="Yu Y."/>
        </authorList>
    </citation>
    <scope>NUCLEOTIDE SEQUENCE</scope>
    <source>
        <strain evidence="1">B73</strain>
    </source>
</reference>
<sequence>MTLVQDDGRSWNAQPAALLALLQQTIQRQQQQHFLTCAVMLCAPCFSKS</sequence>